<keyword evidence="3 5" id="KW-1133">Transmembrane helix</keyword>
<keyword evidence="4 5" id="KW-0472">Membrane</keyword>
<evidence type="ECO:0000256" key="1">
    <source>
        <dbReference type="ARBA" id="ARBA00022475"/>
    </source>
</evidence>
<dbReference type="RefSeq" id="WP_107932953.1">
    <property type="nucleotide sequence ID" value="NZ_JAAOYQ010000005.1"/>
</dbReference>
<name>A0A2T4YLV0_9SPHN</name>
<evidence type="ECO:0000256" key="2">
    <source>
        <dbReference type="ARBA" id="ARBA00022692"/>
    </source>
</evidence>
<evidence type="ECO:0000313" key="6">
    <source>
        <dbReference type="EMBL" id="PTM44383.1"/>
    </source>
</evidence>
<evidence type="ECO:0000256" key="5">
    <source>
        <dbReference type="SAM" id="Phobius"/>
    </source>
</evidence>
<protein>
    <submittedName>
        <fullName evidence="6">Uncharacterized protein DUF1656</fullName>
    </submittedName>
</protein>
<feature type="transmembrane region" description="Helical" evidence="5">
    <location>
        <begin position="46"/>
        <end position="65"/>
    </location>
</feature>
<accession>A0A2T4YLV0</accession>
<keyword evidence="2 5" id="KW-0812">Transmembrane</keyword>
<evidence type="ECO:0000256" key="3">
    <source>
        <dbReference type="ARBA" id="ARBA00022989"/>
    </source>
</evidence>
<keyword evidence="7" id="KW-1185">Reference proteome</keyword>
<comment type="caution">
    <text evidence="6">The sequence shown here is derived from an EMBL/GenBank/DDBJ whole genome shotgun (WGS) entry which is preliminary data.</text>
</comment>
<gene>
    <name evidence="6" type="ORF">C8J24_2587</name>
</gene>
<reference evidence="6 7" key="1">
    <citation type="submission" date="2018-04" db="EMBL/GenBank/DDBJ databases">
        <title>Genomic Encyclopedia of Type Strains, Phase III (KMG-III): the genomes of soil and plant-associated and newly described type strains.</title>
        <authorList>
            <person name="Whitman W."/>
        </authorList>
    </citation>
    <scope>NUCLEOTIDE SEQUENCE [LARGE SCALE GENOMIC DNA]</scope>
    <source>
        <strain evidence="6 7">NW12</strain>
    </source>
</reference>
<dbReference type="EMBL" id="PZZN01000003">
    <property type="protein sequence ID" value="PTM44383.1"/>
    <property type="molecule type" value="Genomic_DNA"/>
</dbReference>
<evidence type="ECO:0000313" key="7">
    <source>
        <dbReference type="Proteomes" id="UP000240996"/>
    </source>
</evidence>
<sequence length="68" mass="7028">MTGEISIGGVYLPTLLLLAVAAVVLTGVTTRLLAFAGVYRAVTYRPLVDLALFILILGLLALLTGPSA</sequence>
<evidence type="ECO:0000256" key="4">
    <source>
        <dbReference type="ARBA" id="ARBA00023136"/>
    </source>
</evidence>
<dbReference type="AlphaFoldDB" id="A0A2T4YLV0"/>
<dbReference type="Proteomes" id="UP000240996">
    <property type="component" value="Unassembled WGS sequence"/>
</dbReference>
<dbReference type="InterPro" id="IPR012451">
    <property type="entry name" value="DUF1656"/>
</dbReference>
<feature type="transmembrane region" description="Helical" evidence="5">
    <location>
        <begin position="12"/>
        <end position="34"/>
    </location>
</feature>
<dbReference type="Pfam" id="PF07869">
    <property type="entry name" value="DUF1656"/>
    <property type="match status" value="1"/>
</dbReference>
<organism evidence="6 7">
    <name type="scientific">Sphingomonas aerolata</name>
    <dbReference type="NCBI Taxonomy" id="185951"/>
    <lineage>
        <taxon>Bacteria</taxon>
        <taxon>Pseudomonadati</taxon>
        <taxon>Pseudomonadota</taxon>
        <taxon>Alphaproteobacteria</taxon>
        <taxon>Sphingomonadales</taxon>
        <taxon>Sphingomonadaceae</taxon>
        <taxon>Sphingomonas</taxon>
    </lineage>
</organism>
<keyword evidence="1" id="KW-1003">Cell membrane</keyword>
<proteinExistence type="predicted"/>